<keyword evidence="9 19" id="KW-0784">Thiamine biosynthesis</keyword>
<dbReference type="GO" id="GO:0140741">
    <property type="term" value="F:tRNA-uracil-4 sulfurtransferase activity"/>
    <property type="evidence" value="ECO:0007669"/>
    <property type="project" value="UniProtKB-EC"/>
</dbReference>
<dbReference type="PROSITE" id="PS51165">
    <property type="entry name" value="THUMP"/>
    <property type="match status" value="1"/>
</dbReference>
<keyword evidence="6 19" id="KW-0547">Nucleotide-binding</keyword>
<dbReference type="FunFam" id="3.40.50.620:FF:000053">
    <property type="entry name" value="Probable tRNA sulfurtransferase"/>
    <property type="match status" value="1"/>
</dbReference>
<dbReference type="NCBIfam" id="TIGR00342">
    <property type="entry name" value="tRNA uracil 4-sulfurtransferase ThiI"/>
    <property type="match status" value="1"/>
</dbReference>
<protein>
    <recommendedName>
        <fullName evidence="15 19">Probable tRNA sulfurtransferase</fullName>
        <ecNumber evidence="14 19">2.8.1.4</ecNumber>
    </recommendedName>
    <alternativeName>
        <fullName evidence="16 19">Sulfur carrier protein ThiS sulfurtransferase</fullName>
    </alternativeName>
    <alternativeName>
        <fullName evidence="17 19">Thiamine biosynthesis protein ThiI</fullName>
    </alternativeName>
    <alternativeName>
        <fullName evidence="18 19">tRNA 4-thiouridine synthase</fullName>
    </alternativeName>
</protein>
<evidence type="ECO:0000256" key="1">
    <source>
        <dbReference type="ARBA" id="ARBA00004496"/>
    </source>
</evidence>
<keyword evidence="7 19" id="KW-0067">ATP-binding</keyword>
<evidence type="ECO:0000256" key="17">
    <source>
        <dbReference type="ARBA" id="ARBA00077849"/>
    </source>
</evidence>
<dbReference type="GO" id="GO:0005829">
    <property type="term" value="C:cytosol"/>
    <property type="evidence" value="ECO:0007669"/>
    <property type="project" value="TreeGrafter"/>
</dbReference>
<comment type="pathway">
    <text evidence="2 19">Cofactor biosynthesis; thiamine diphosphate biosynthesis.</text>
</comment>
<evidence type="ECO:0000256" key="13">
    <source>
        <dbReference type="ARBA" id="ARBA00061472"/>
    </source>
</evidence>
<dbReference type="Pfam" id="PF22025">
    <property type="entry name" value="ThiI_fer"/>
    <property type="match status" value="1"/>
</dbReference>
<dbReference type="Pfam" id="PF02926">
    <property type="entry name" value="THUMP"/>
    <property type="match status" value="1"/>
</dbReference>
<evidence type="ECO:0000256" key="4">
    <source>
        <dbReference type="ARBA" id="ARBA00022555"/>
    </source>
</evidence>
<dbReference type="EMBL" id="LSDG01000023">
    <property type="protein sequence ID" value="KXB67123.1"/>
    <property type="molecule type" value="Genomic_DNA"/>
</dbReference>
<dbReference type="Pfam" id="PF02568">
    <property type="entry name" value="ThiI"/>
    <property type="match status" value="1"/>
</dbReference>
<dbReference type="PATRIC" id="fig|755172.3.peg.818"/>
<evidence type="ECO:0000256" key="11">
    <source>
        <dbReference type="ARBA" id="ARBA00052330"/>
    </source>
</evidence>
<evidence type="ECO:0000256" key="12">
    <source>
        <dbReference type="ARBA" id="ARBA00058382"/>
    </source>
</evidence>
<evidence type="ECO:0000256" key="7">
    <source>
        <dbReference type="ARBA" id="ARBA00022840"/>
    </source>
</evidence>
<dbReference type="Proteomes" id="UP000070442">
    <property type="component" value="Unassembled WGS sequence"/>
</dbReference>
<keyword evidence="3 19" id="KW-0963">Cytoplasm</keyword>
<dbReference type="CDD" id="cd11716">
    <property type="entry name" value="THUMP_ThiI"/>
    <property type="match status" value="1"/>
</dbReference>
<keyword evidence="4 19" id="KW-0820">tRNA-binding</keyword>
<dbReference type="GO" id="GO:0004810">
    <property type="term" value="F:CCA tRNA nucleotidyltransferase activity"/>
    <property type="evidence" value="ECO:0007669"/>
    <property type="project" value="InterPro"/>
</dbReference>
<evidence type="ECO:0000256" key="5">
    <source>
        <dbReference type="ARBA" id="ARBA00022679"/>
    </source>
</evidence>
<organism evidence="21 22">
    <name type="scientific">Aedoeadaptatus coxii</name>
    <dbReference type="NCBI Taxonomy" id="755172"/>
    <lineage>
        <taxon>Bacteria</taxon>
        <taxon>Bacillati</taxon>
        <taxon>Bacillota</taxon>
        <taxon>Tissierellia</taxon>
        <taxon>Tissierellales</taxon>
        <taxon>Peptoniphilaceae</taxon>
        <taxon>Aedoeadaptatus</taxon>
    </lineage>
</organism>
<evidence type="ECO:0000256" key="16">
    <source>
        <dbReference type="ARBA" id="ARBA00075337"/>
    </source>
</evidence>
<dbReference type="SUPFAM" id="SSF143437">
    <property type="entry name" value="THUMP domain-like"/>
    <property type="match status" value="1"/>
</dbReference>
<keyword evidence="5 19" id="KW-0808">Transferase</keyword>
<dbReference type="InterPro" id="IPR020536">
    <property type="entry name" value="ThiI_AANH"/>
</dbReference>
<feature type="binding site" evidence="19">
    <location>
        <position position="298"/>
    </location>
    <ligand>
        <name>ATP</name>
        <dbReference type="ChEBI" id="CHEBI:30616"/>
    </ligand>
</feature>
<dbReference type="GO" id="GO:0000049">
    <property type="term" value="F:tRNA binding"/>
    <property type="evidence" value="ECO:0007669"/>
    <property type="project" value="UniProtKB-UniRule"/>
</dbReference>
<evidence type="ECO:0000259" key="20">
    <source>
        <dbReference type="PROSITE" id="PS51165"/>
    </source>
</evidence>
<dbReference type="InterPro" id="IPR054173">
    <property type="entry name" value="ThiI_fer"/>
</dbReference>
<evidence type="ECO:0000256" key="9">
    <source>
        <dbReference type="ARBA" id="ARBA00022977"/>
    </source>
</evidence>
<dbReference type="InterPro" id="IPR049962">
    <property type="entry name" value="THUMP_ThiI"/>
</dbReference>
<comment type="catalytic activity">
    <reaction evidence="10 19">
        <text>[ThiI sulfur-carrier protein]-S-sulfanyl-L-cysteine + a uridine in tRNA + 2 reduced [2Fe-2S]-[ferredoxin] + ATP + H(+) = [ThiI sulfur-carrier protein]-L-cysteine + a 4-thiouridine in tRNA + 2 oxidized [2Fe-2S]-[ferredoxin] + AMP + diphosphate</text>
        <dbReference type="Rhea" id="RHEA:24176"/>
        <dbReference type="Rhea" id="RHEA-COMP:10000"/>
        <dbReference type="Rhea" id="RHEA-COMP:10001"/>
        <dbReference type="Rhea" id="RHEA-COMP:13337"/>
        <dbReference type="Rhea" id="RHEA-COMP:13338"/>
        <dbReference type="Rhea" id="RHEA-COMP:13339"/>
        <dbReference type="Rhea" id="RHEA-COMP:13340"/>
        <dbReference type="ChEBI" id="CHEBI:15378"/>
        <dbReference type="ChEBI" id="CHEBI:29950"/>
        <dbReference type="ChEBI" id="CHEBI:30616"/>
        <dbReference type="ChEBI" id="CHEBI:33019"/>
        <dbReference type="ChEBI" id="CHEBI:33737"/>
        <dbReference type="ChEBI" id="CHEBI:33738"/>
        <dbReference type="ChEBI" id="CHEBI:61963"/>
        <dbReference type="ChEBI" id="CHEBI:65315"/>
        <dbReference type="ChEBI" id="CHEBI:136798"/>
        <dbReference type="ChEBI" id="CHEBI:456215"/>
        <dbReference type="EC" id="2.8.1.4"/>
    </reaction>
</comment>
<name>A0A134AHC3_9FIRM</name>
<dbReference type="GO" id="GO:0052837">
    <property type="term" value="P:thiazole biosynthetic process"/>
    <property type="evidence" value="ECO:0007669"/>
    <property type="project" value="TreeGrafter"/>
</dbReference>
<accession>A0A134AHC3</accession>
<feature type="binding site" evidence="19">
    <location>
        <begin position="185"/>
        <end position="186"/>
    </location>
    <ligand>
        <name>ATP</name>
        <dbReference type="ChEBI" id="CHEBI:30616"/>
    </ligand>
</feature>
<dbReference type="InterPro" id="IPR050102">
    <property type="entry name" value="tRNA_sulfurtransferase_ThiI"/>
</dbReference>
<comment type="similarity">
    <text evidence="13 19">Belongs to the ThiI family.</text>
</comment>
<evidence type="ECO:0000256" key="3">
    <source>
        <dbReference type="ARBA" id="ARBA00022490"/>
    </source>
</evidence>
<evidence type="ECO:0000256" key="8">
    <source>
        <dbReference type="ARBA" id="ARBA00022884"/>
    </source>
</evidence>
<dbReference type="GO" id="GO:0002937">
    <property type="term" value="P:tRNA 4-thiouridine biosynthesis"/>
    <property type="evidence" value="ECO:0007669"/>
    <property type="project" value="TreeGrafter"/>
</dbReference>
<comment type="caution">
    <text evidence="21">The sequence shown here is derived from an EMBL/GenBank/DDBJ whole genome shotgun (WGS) entry which is preliminary data.</text>
</comment>
<dbReference type="EC" id="2.8.1.4" evidence="14 19"/>
<proteinExistence type="inferred from homology"/>
<evidence type="ECO:0000313" key="22">
    <source>
        <dbReference type="Proteomes" id="UP000070442"/>
    </source>
</evidence>
<dbReference type="Gene3D" id="3.30.2130.30">
    <property type="match status" value="1"/>
</dbReference>
<keyword evidence="22" id="KW-1185">Reference proteome</keyword>
<gene>
    <name evidence="19" type="primary">thiI</name>
    <name evidence="21" type="ORF">HMPREF1863_00849</name>
</gene>
<dbReference type="GO" id="GO:0005524">
    <property type="term" value="F:ATP binding"/>
    <property type="evidence" value="ECO:0007669"/>
    <property type="project" value="UniProtKB-UniRule"/>
</dbReference>
<evidence type="ECO:0000256" key="10">
    <source>
        <dbReference type="ARBA" id="ARBA00050570"/>
    </source>
</evidence>
<dbReference type="InterPro" id="IPR003720">
    <property type="entry name" value="tRNA_STrfase"/>
</dbReference>
<comment type="catalytic activity">
    <reaction evidence="11 19">
        <text>[ThiS sulfur-carrier protein]-C-terminal Gly-Gly-AMP + S-sulfanyl-L-cysteinyl-[cysteine desulfurase] + AH2 = [ThiS sulfur-carrier protein]-C-terminal-Gly-aminoethanethioate + L-cysteinyl-[cysteine desulfurase] + A + AMP + 2 H(+)</text>
        <dbReference type="Rhea" id="RHEA:43340"/>
        <dbReference type="Rhea" id="RHEA-COMP:12157"/>
        <dbReference type="Rhea" id="RHEA-COMP:12158"/>
        <dbReference type="Rhea" id="RHEA-COMP:12910"/>
        <dbReference type="Rhea" id="RHEA-COMP:19908"/>
        <dbReference type="ChEBI" id="CHEBI:13193"/>
        <dbReference type="ChEBI" id="CHEBI:15378"/>
        <dbReference type="ChEBI" id="CHEBI:17499"/>
        <dbReference type="ChEBI" id="CHEBI:29950"/>
        <dbReference type="ChEBI" id="CHEBI:61963"/>
        <dbReference type="ChEBI" id="CHEBI:90618"/>
        <dbReference type="ChEBI" id="CHEBI:232372"/>
        <dbReference type="ChEBI" id="CHEBI:456215"/>
    </reaction>
</comment>
<dbReference type="UniPathway" id="UPA00060"/>
<feature type="binding site" evidence="19">
    <location>
        <position position="289"/>
    </location>
    <ligand>
        <name>ATP</name>
        <dbReference type="ChEBI" id="CHEBI:30616"/>
    </ligand>
</feature>
<dbReference type="CDD" id="cd01712">
    <property type="entry name" value="PPase_ThiI"/>
    <property type="match status" value="1"/>
</dbReference>
<feature type="binding site" evidence="19">
    <location>
        <position position="267"/>
    </location>
    <ligand>
        <name>ATP</name>
        <dbReference type="ChEBI" id="CHEBI:30616"/>
    </ligand>
</feature>
<feature type="domain" description="THUMP" evidence="20">
    <location>
        <begin position="59"/>
        <end position="167"/>
    </location>
</feature>
<evidence type="ECO:0000313" key="21">
    <source>
        <dbReference type="EMBL" id="KXB67123.1"/>
    </source>
</evidence>
<evidence type="ECO:0000256" key="18">
    <source>
        <dbReference type="ARBA" id="ARBA00080570"/>
    </source>
</evidence>
<dbReference type="PANTHER" id="PTHR43209:SF1">
    <property type="entry name" value="TRNA SULFURTRANSFERASE"/>
    <property type="match status" value="1"/>
</dbReference>
<dbReference type="HAMAP" id="MF_00021">
    <property type="entry name" value="ThiI"/>
    <property type="match status" value="1"/>
</dbReference>
<dbReference type="STRING" id="755172.HMPREF1863_00849"/>
<reference evidence="22" key="1">
    <citation type="submission" date="2016-01" db="EMBL/GenBank/DDBJ databases">
        <authorList>
            <person name="Mitreva M."/>
            <person name="Pepin K.H."/>
            <person name="Mihindukulasuriya K.A."/>
            <person name="Fulton R."/>
            <person name="Fronick C."/>
            <person name="O'Laughlin M."/>
            <person name="Miner T."/>
            <person name="Herter B."/>
            <person name="Rosa B.A."/>
            <person name="Cordes M."/>
            <person name="Tomlinson C."/>
            <person name="Wollam A."/>
            <person name="Palsikar V.B."/>
            <person name="Mardis E.R."/>
            <person name="Wilson R.K."/>
        </authorList>
    </citation>
    <scope>NUCLEOTIDE SEQUENCE [LARGE SCALE GENOMIC DNA]</scope>
    <source>
        <strain evidence="22">DNF00729</strain>
    </source>
</reference>
<dbReference type="AlphaFoldDB" id="A0A134AHC3"/>
<keyword evidence="8 19" id="KW-0694">RNA-binding</keyword>
<dbReference type="SUPFAM" id="SSF52402">
    <property type="entry name" value="Adenine nucleotide alpha hydrolases-like"/>
    <property type="match status" value="1"/>
</dbReference>
<dbReference type="InterPro" id="IPR014729">
    <property type="entry name" value="Rossmann-like_a/b/a_fold"/>
</dbReference>
<evidence type="ECO:0000256" key="14">
    <source>
        <dbReference type="ARBA" id="ARBA00066827"/>
    </source>
</evidence>
<evidence type="ECO:0000256" key="15">
    <source>
        <dbReference type="ARBA" id="ARBA00071867"/>
    </source>
</evidence>
<dbReference type="GO" id="GO:0009229">
    <property type="term" value="P:thiamine diphosphate biosynthetic process"/>
    <property type="evidence" value="ECO:0007669"/>
    <property type="project" value="UniProtKB-UniRule"/>
</dbReference>
<evidence type="ECO:0000256" key="6">
    <source>
        <dbReference type="ARBA" id="ARBA00022741"/>
    </source>
</evidence>
<sequence>MKRVLSLSLGEVVLKGANRRFFIRRIVQNIESILSDIGYKNIIPEMGKIQVEIDPDVEEAAIKRLQFVFGIVYISPSWCFEKDWDTLKERAAEYVGDVLKENPEYATFKVLTKRSDKDFFKDSMEVNMDLGAVILDRYGDKLSVDVHAPDFHLYVDIKNEIYIYHHKIKTYGGLPLGTNGKGLLLLSGGIDSPVAGFLMAKRGVQIDALHFHSYPFTSPRAEEKVMDLAKILARYVTKMTVYSVNLLPIQKELNKNCPPEEMTVLSRRFMMRIANRLAEKYGYKSVVTGENLGQVASQTIDGLTVMNNVAEPIIFRPLIGMDKVDIIRWAEKIETYETSIQPFEDCCTVFLPKHPSLRPTVEDMERSEANLDIEAMLDASMETLKITHINAKENL</sequence>
<evidence type="ECO:0000256" key="19">
    <source>
        <dbReference type="HAMAP-Rule" id="MF_00021"/>
    </source>
</evidence>
<feature type="binding site" evidence="19">
    <location>
        <begin position="210"/>
        <end position="211"/>
    </location>
    <ligand>
        <name>ATP</name>
        <dbReference type="ChEBI" id="CHEBI:30616"/>
    </ligand>
</feature>
<comment type="function">
    <text evidence="12 19">Catalyzes the ATP-dependent transfer of a sulfur to tRNA to produce 4-thiouridine in position 8 of tRNAs, which functions as a near-UV photosensor. Also catalyzes the transfer of sulfur to the sulfur carrier protein ThiS, forming ThiS-thiocarboxylate. This is a step in the synthesis of thiazole, in the thiamine biosynthesis pathway. The sulfur is donated as persulfide by IscS.</text>
</comment>
<dbReference type="InterPro" id="IPR049961">
    <property type="entry name" value="ThiI_N"/>
</dbReference>
<dbReference type="InterPro" id="IPR004114">
    <property type="entry name" value="THUMP_dom"/>
</dbReference>
<dbReference type="SMART" id="SM00981">
    <property type="entry name" value="THUMP"/>
    <property type="match status" value="1"/>
</dbReference>
<evidence type="ECO:0000256" key="2">
    <source>
        <dbReference type="ARBA" id="ARBA00004948"/>
    </source>
</evidence>
<dbReference type="RefSeq" id="WP_068367573.1">
    <property type="nucleotide sequence ID" value="NZ_CAIJCT010000010.1"/>
</dbReference>
<dbReference type="PANTHER" id="PTHR43209">
    <property type="entry name" value="TRNA SULFURTRANSFERASE"/>
    <property type="match status" value="1"/>
</dbReference>
<dbReference type="OrthoDB" id="9773948at2"/>
<comment type="subcellular location">
    <subcellularLocation>
        <location evidence="1 19">Cytoplasm</location>
    </subcellularLocation>
</comment>
<dbReference type="Gene3D" id="3.40.50.620">
    <property type="entry name" value="HUPs"/>
    <property type="match status" value="1"/>
</dbReference>
<dbReference type="GO" id="GO:0009228">
    <property type="term" value="P:thiamine biosynthetic process"/>
    <property type="evidence" value="ECO:0007669"/>
    <property type="project" value="UniProtKB-KW"/>
</dbReference>